<accession>A0A5C1AIS9</accession>
<dbReference type="RefSeq" id="WP_149113509.1">
    <property type="nucleotide sequence ID" value="NZ_CP042425.1"/>
</dbReference>
<dbReference type="KEGG" id="lrs:PX52LOC_06128"/>
<dbReference type="EMBL" id="CP042425">
    <property type="protein sequence ID" value="QEL19071.1"/>
    <property type="molecule type" value="Genomic_DNA"/>
</dbReference>
<gene>
    <name evidence="1" type="ORF">PX52LOC_06128</name>
</gene>
<protein>
    <submittedName>
        <fullName evidence="1">Uncharacterized protein</fullName>
    </submittedName>
</protein>
<reference evidence="2" key="1">
    <citation type="submission" date="2019-08" db="EMBL/GenBank/DDBJ databases">
        <title>Limnoglobus roseus gen. nov., sp. nov., a novel freshwater planctomycete with a giant genome from the family Gemmataceae.</title>
        <authorList>
            <person name="Kulichevskaya I.S."/>
            <person name="Naumoff D.G."/>
            <person name="Miroshnikov K."/>
            <person name="Ivanova A."/>
            <person name="Philippov D.A."/>
            <person name="Hakobyan A."/>
            <person name="Rijpstra I.C."/>
            <person name="Sinninghe Damste J.S."/>
            <person name="Liesack W."/>
            <person name="Dedysh S.N."/>
        </authorList>
    </citation>
    <scope>NUCLEOTIDE SEQUENCE [LARGE SCALE GENOMIC DNA]</scope>
    <source>
        <strain evidence="2">PX52</strain>
    </source>
</reference>
<evidence type="ECO:0000313" key="2">
    <source>
        <dbReference type="Proteomes" id="UP000324974"/>
    </source>
</evidence>
<keyword evidence="2" id="KW-1185">Reference proteome</keyword>
<dbReference type="AlphaFoldDB" id="A0A5C1AIS9"/>
<dbReference type="OrthoDB" id="291264at2"/>
<organism evidence="1 2">
    <name type="scientific">Limnoglobus roseus</name>
    <dbReference type="NCBI Taxonomy" id="2598579"/>
    <lineage>
        <taxon>Bacteria</taxon>
        <taxon>Pseudomonadati</taxon>
        <taxon>Planctomycetota</taxon>
        <taxon>Planctomycetia</taxon>
        <taxon>Gemmatales</taxon>
        <taxon>Gemmataceae</taxon>
        <taxon>Limnoglobus</taxon>
    </lineage>
</organism>
<evidence type="ECO:0000313" key="1">
    <source>
        <dbReference type="EMBL" id="QEL19071.1"/>
    </source>
</evidence>
<dbReference type="Proteomes" id="UP000324974">
    <property type="component" value="Chromosome"/>
</dbReference>
<proteinExistence type="predicted"/>
<sequence length="118" mass="13762">MGRPPRLSDWLEERDDPRAEGYRVLGLLRKWPRKCRQERIWSWEDLTQLPGERMHVIPYRWCDATKARLGHNLRYCSTANRRTLEDATAVAYASLSAEVQKQILWPVGRAVAPVFVTA</sequence>
<name>A0A5C1AIS9_9BACT</name>